<protein>
    <submittedName>
        <fullName evidence="5">Pilin</fullName>
    </submittedName>
</protein>
<dbReference type="InterPro" id="IPR045584">
    <property type="entry name" value="Pilin-like"/>
</dbReference>
<dbReference type="InterPro" id="IPR012902">
    <property type="entry name" value="N_methyl_site"/>
</dbReference>
<dbReference type="PANTHER" id="PTHR30093">
    <property type="entry name" value="GENERAL SECRETION PATHWAY PROTEIN G"/>
    <property type="match status" value="1"/>
</dbReference>
<dbReference type="PROSITE" id="PS00409">
    <property type="entry name" value="PROKAR_NTER_METHYL"/>
    <property type="match status" value="1"/>
</dbReference>
<evidence type="ECO:0000256" key="2">
    <source>
        <dbReference type="ARBA" id="ARBA00022481"/>
    </source>
</evidence>
<comment type="similarity">
    <text evidence="1 3">Belongs to the N-Me-Phe pilin family.</text>
</comment>
<accession>A0ABU1GUV1</accession>
<keyword evidence="4" id="KW-1133">Transmembrane helix</keyword>
<keyword evidence="3" id="KW-0281">Fimbrium</keyword>
<evidence type="ECO:0000256" key="3">
    <source>
        <dbReference type="RuleBase" id="RU000389"/>
    </source>
</evidence>
<keyword evidence="4" id="KW-0472">Membrane</keyword>
<keyword evidence="4" id="KW-0812">Transmembrane</keyword>
<dbReference type="Pfam" id="PF07963">
    <property type="entry name" value="N_methyl"/>
    <property type="match status" value="1"/>
</dbReference>
<dbReference type="NCBIfam" id="TIGR02532">
    <property type="entry name" value="IV_pilin_GFxxxE"/>
    <property type="match status" value="1"/>
</dbReference>
<reference evidence="5 6" key="1">
    <citation type="submission" date="2023-04" db="EMBL/GenBank/DDBJ databases">
        <title>A long-awaited taxogenomic arrangement of the family Halomonadaceae.</title>
        <authorList>
            <person name="De La Haba R."/>
            <person name="Chuvochina M."/>
            <person name="Wittouck S."/>
            <person name="Arahal D.R."/>
            <person name="Sanchez-Porro C."/>
            <person name="Hugenholtz P."/>
            <person name="Ventosa A."/>
        </authorList>
    </citation>
    <scope>NUCLEOTIDE SEQUENCE [LARGE SCALE GENOMIC DNA]</scope>
    <source>
        <strain evidence="5 6">DSM 22428</strain>
    </source>
</reference>
<organism evidence="5 6">
    <name type="scientific">Larsenimonas suaedae</name>
    <dbReference type="NCBI Taxonomy" id="1851019"/>
    <lineage>
        <taxon>Bacteria</taxon>
        <taxon>Pseudomonadati</taxon>
        <taxon>Pseudomonadota</taxon>
        <taxon>Gammaproteobacteria</taxon>
        <taxon>Oceanospirillales</taxon>
        <taxon>Halomonadaceae</taxon>
        <taxon>Larsenimonas</taxon>
    </lineage>
</organism>
<proteinExistence type="inferred from homology"/>
<comment type="caution">
    <text evidence="5">The sequence shown here is derived from an EMBL/GenBank/DDBJ whole genome shotgun (WGS) entry which is preliminary data.</text>
</comment>
<dbReference type="RefSeq" id="WP_251589597.1">
    <property type="nucleotide sequence ID" value="NZ_JAMLJI010000001.1"/>
</dbReference>
<dbReference type="EMBL" id="JARWAO010000003">
    <property type="protein sequence ID" value="MDR5895764.1"/>
    <property type="molecule type" value="Genomic_DNA"/>
</dbReference>
<dbReference type="Proteomes" id="UP001269375">
    <property type="component" value="Unassembled WGS sequence"/>
</dbReference>
<evidence type="ECO:0000256" key="4">
    <source>
        <dbReference type="SAM" id="Phobius"/>
    </source>
</evidence>
<dbReference type="Gene3D" id="3.30.700.10">
    <property type="entry name" value="Glycoprotein, Type 4 Pilin"/>
    <property type="match status" value="1"/>
</dbReference>
<gene>
    <name evidence="5" type="ORF">QC825_06740</name>
</gene>
<dbReference type="Pfam" id="PF00114">
    <property type="entry name" value="Pilin"/>
    <property type="match status" value="1"/>
</dbReference>
<dbReference type="SUPFAM" id="SSF54523">
    <property type="entry name" value="Pili subunits"/>
    <property type="match status" value="1"/>
</dbReference>
<feature type="transmembrane region" description="Helical" evidence="4">
    <location>
        <begin position="6"/>
        <end position="29"/>
    </location>
</feature>
<dbReference type="InterPro" id="IPR001082">
    <property type="entry name" value="Pilin"/>
</dbReference>
<keyword evidence="2" id="KW-0488">Methylation</keyword>
<name>A0ABU1GUV1_9GAMM</name>
<sequence>MAAQKQGGFTLIELMIVVAIIGVLAAIAVPRYQDYVARSEAASGLATIKGAQTAYEERVLTGQTPSTTNTAPGFIGITEDASDMGKVEVITNDGGIKFTFDSDSQLNTKTINLNRTTNGEWSCTTDIDVSYRPKGCVASGGSGGSGGGGTPTTP</sequence>
<evidence type="ECO:0000313" key="5">
    <source>
        <dbReference type="EMBL" id="MDR5895764.1"/>
    </source>
</evidence>
<keyword evidence="6" id="KW-1185">Reference proteome</keyword>
<evidence type="ECO:0000313" key="6">
    <source>
        <dbReference type="Proteomes" id="UP001269375"/>
    </source>
</evidence>
<evidence type="ECO:0000256" key="1">
    <source>
        <dbReference type="ARBA" id="ARBA00005233"/>
    </source>
</evidence>
<dbReference type="PANTHER" id="PTHR30093:SF34">
    <property type="entry name" value="PREPILIN PEPTIDASE-DEPENDENT PROTEIN D"/>
    <property type="match status" value="1"/>
</dbReference>